<evidence type="ECO:0000313" key="1">
    <source>
        <dbReference type="EMBL" id="QHT06377.1"/>
    </source>
</evidence>
<sequence length="205" mass="23485">MPKGRSCQLKIGNLEKHVYNILSKVQKHTQFVKHNAVLDFTETRRRKFPAGYYPLTVAEQGNESHGVIIEKRISQKGNIRFYIFDPNGKKWANTSGYNLTIRIGTKLYPIYKTISPNKSWNKSGNCGLWNIIMAIVFEQTGKNALFSSYRLKKLYSIFDNIGDNWINELQDDLIINTRSNYSTQGEANMFISAVYGKLAELFGSI</sequence>
<accession>A0A6C0CQ83</accession>
<dbReference type="AlphaFoldDB" id="A0A6C0CQ83"/>
<reference evidence="1" key="1">
    <citation type="journal article" date="2020" name="Nature">
        <title>Giant virus diversity and host interactions through global metagenomics.</title>
        <authorList>
            <person name="Schulz F."/>
            <person name="Roux S."/>
            <person name="Paez-Espino D."/>
            <person name="Jungbluth S."/>
            <person name="Walsh D.A."/>
            <person name="Denef V.J."/>
            <person name="McMahon K.D."/>
            <person name="Konstantinidis K.T."/>
            <person name="Eloe-Fadrosh E.A."/>
            <person name="Kyrpides N.C."/>
            <person name="Woyke T."/>
        </authorList>
    </citation>
    <scope>NUCLEOTIDE SEQUENCE</scope>
    <source>
        <strain evidence="1">GVMAG-M-3300021425-30</strain>
    </source>
</reference>
<dbReference type="EMBL" id="MN739468">
    <property type="protein sequence ID" value="QHT06377.1"/>
    <property type="molecule type" value="Genomic_DNA"/>
</dbReference>
<protein>
    <submittedName>
        <fullName evidence="1">Uncharacterized protein</fullName>
    </submittedName>
</protein>
<organism evidence="1">
    <name type="scientific">viral metagenome</name>
    <dbReference type="NCBI Taxonomy" id="1070528"/>
    <lineage>
        <taxon>unclassified sequences</taxon>
        <taxon>metagenomes</taxon>
        <taxon>organismal metagenomes</taxon>
    </lineage>
</organism>
<proteinExistence type="predicted"/>
<name>A0A6C0CQ83_9ZZZZ</name>